<dbReference type="Proteomes" id="UP000248198">
    <property type="component" value="Unassembled WGS sequence"/>
</dbReference>
<keyword evidence="2" id="KW-1185">Reference proteome</keyword>
<dbReference type="AlphaFoldDB" id="A0A318UE46"/>
<comment type="caution">
    <text evidence="1">The sequence shown here is derived from an EMBL/GenBank/DDBJ whole genome shotgun (WGS) entry which is preliminary data.</text>
</comment>
<accession>A0A318UE46</accession>
<dbReference type="EMBL" id="QKLU01000003">
    <property type="protein sequence ID" value="PYF74664.1"/>
    <property type="molecule type" value="Genomic_DNA"/>
</dbReference>
<proteinExistence type="predicted"/>
<name>A0A318UE46_9SPHI</name>
<evidence type="ECO:0000313" key="1">
    <source>
        <dbReference type="EMBL" id="PYF74664.1"/>
    </source>
</evidence>
<protein>
    <submittedName>
        <fullName evidence="1">Uncharacterized protein</fullName>
    </submittedName>
</protein>
<organism evidence="1 2">
    <name type="scientific">Pedobacter nutrimenti</name>
    <dbReference type="NCBI Taxonomy" id="1241337"/>
    <lineage>
        <taxon>Bacteria</taxon>
        <taxon>Pseudomonadati</taxon>
        <taxon>Bacteroidota</taxon>
        <taxon>Sphingobacteriia</taxon>
        <taxon>Sphingobacteriales</taxon>
        <taxon>Sphingobacteriaceae</taxon>
        <taxon>Pedobacter</taxon>
    </lineage>
</organism>
<sequence>MSNLLLHIEAIKIIRRASLYMTLCETQIKKELIETLISTDEGGFL</sequence>
<evidence type="ECO:0000313" key="2">
    <source>
        <dbReference type="Proteomes" id="UP000248198"/>
    </source>
</evidence>
<reference evidence="1 2" key="1">
    <citation type="submission" date="2018-06" db="EMBL/GenBank/DDBJ databases">
        <title>Genomic Encyclopedia of Archaeal and Bacterial Type Strains, Phase II (KMG-II): from individual species to whole genera.</title>
        <authorList>
            <person name="Goeker M."/>
        </authorList>
    </citation>
    <scope>NUCLEOTIDE SEQUENCE [LARGE SCALE GENOMIC DNA]</scope>
    <source>
        <strain evidence="1 2">DSM 27372</strain>
    </source>
</reference>
<gene>
    <name evidence="1" type="ORF">B0O44_103109</name>
</gene>